<evidence type="ECO:0000256" key="3">
    <source>
        <dbReference type="SAM" id="MobiDB-lite"/>
    </source>
</evidence>
<dbReference type="AlphaFoldDB" id="A0A7R8UXM9"/>
<dbReference type="OrthoDB" id="428974at2759"/>
<dbReference type="EMBL" id="LR899012">
    <property type="protein sequence ID" value="CAD7088857.1"/>
    <property type="molecule type" value="Genomic_DNA"/>
</dbReference>
<protein>
    <recommendedName>
        <fullName evidence="8">RNA/RNP complex-1-interacting phosphatase</fullName>
    </recommendedName>
</protein>
<keyword evidence="2" id="KW-0904">Protein phosphatase</keyword>
<dbReference type="PANTHER" id="PTHR10367:SF9">
    <property type="entry name" value="DUAL-SPECIFICITY PHOSPHATASE 11 (RNA_RNP COMPLEX 1-INTERACTING)"/>
    <property type="match status" value="1"/>
</dbReference>
<evidence type="ECO:0008006" key="8">
    <source>
        <dbReference type="Google" id="ProtNLM"/>
    </source>
</evidence>
<dbReference type="InParanoid" id="A0A7R8UXM9"/>
<dbReference type="Proteomes" id="UP000594454">
    <property type="component" value="Chromosome 4"/>
</dbReference>
<dbReference type="PROSITE" id="PS50054">
    <property type="entry name" value="TYR_PHOSPHATASE_DUAL"/>
    <property type="match status" value="1"/>
</dbReference>
<dbReference type="InterPro" id="IPR029021">
    <property type="entry name" value="Prot-tyrosine_phosphatase-like"/>
</dbReference>
<evidence type="ECO:0000313" key="7">
    <source>
        <dbReference type="Proteomes" id="UP000594454"/>
    </source>
</evidence>
<evidence type="ECO:0000313" key="6">
    <source>
        <dbReference type="EMBL" id="CAD7088857.1"/>
    </source>
</evidence>
<gene>
    <name evidence="6" type="ORF">HERILL_LOCUS11449</name>
</gene>
<feature type="compositionally biased region" description="Polar residues" evidence="3">
    <location>
        <begin position="205"/>
        <end position="219"/>
    </location>
</feature>
<feature type="domain" description="Tyrosine specific protein phosphatases" evidence="5">
    <location>
        <begin position="100"/>
        <end position="169"/>
    </location>
</feature>
<proteinExistence type="predicted"/>
<dbReference type="GO" id="GO:0004651">
    <property type="term" value="F:polynucleotide 5'-phosphatase activity"/>
    <property type="evidence" value="ECO:0007669"/>
    <property type="project" value="TreeGrafter"/>
</dbReference>
<organism evidence="6 7">
    <name type="scientific">Hermetia illucens</name>
    <name type="common">Black soldier fly</name>
    <dbReference type="NCBI Taxonomy" id="343691"/>
    <lineage>
        <taxon>Eukaryota</taxon>
        <taxon>Metazoa</taxon>
        <taxon>Ecdysozoa</taxon>
        <taxon>Arthropoda</taxon>
        <taxon>Hexapoda</taxon>
        <taxon>Insecta</taxon>
        <taxon>Pterygota</taxon>
        <taxon>Neoptera</taxon>
        <taxon>Endopterygota</taxon>
        <taxon>Diptera</taxon>
        <taxon>Brachycera</taxon>
        <taxon>Stratiomyomorpha</taxon>
        <taxon>Stratiomyidae</taxon>
        <taxon>Hermetiinae</taxon>
        <taxon>Hermetia</taxon>
    </lineage>
</organism>
<name>A0A7R8UXM9_HERIL</name>
<keyword evidence="7" id="KW-1185">Reference proteome</keyword>
<dbReference type="PROSITE" id="PS50056">
    <property type="entry name" value="TYR_PHOSPHATASE_2"/>
    <property type="match status" value="1"/>
</dbReference>
<sequence>MPKTIPDRWLDYKPIGKQIKGTRFIAFKVPLKPGVNEKIENVESRLQISQLLEQVPNLGLVIDLTFTTKYYNPTNFISEGVKHIKLMIPGHMVPEKRYVQQFANHVDEFLNNTENDGKLIGVHCTHGLNRTGYLICHYMISVLKIHPETAIEDFEEARGHKIERDNYRSSLISLNRGNQSAVNEGDGMDHYHGSYEPNRRYNGQFGRSSNRYGEGNQNNEHSRPTSWRKPAPSSGNSTQSWRPHGSQRIAYNSEVPDYSAAPDRQFFNMNSNEPSWMGSAVSHHVPGEASATSAYSRRGGRSHNNRNSRTFHNSRQRGGNRNFHNNSYGAEGPQDGNPSRLDLLPSNDFSSSYSVMGQLYNEDNPSNRYCWRRPQ</sequence>
<feature type="domain" description="Tyrosine-protein phosphatase" evidence="4">
    <location>
        <begin position="27"/>
        <end position="180"/>
    </location>
</feature>
<accession>A0A7R8UXM9</accession>
<evidence type="ECO:0000256" key="1">
    <source>
        <dbReference type="ARBA" id="ARBA00022801"/>
    </source>
</evidence>
<evidence type="ECO:0000259" key="5">
    <source>
        <dbReference type="PROSITE" id="PS50056"/>
    </source>
</evidence>
<dbReference type="GO" id="GO:0004721">
    <property type="term" value="F:phosphoprotein phosphatase activity"/>
    <property type="evidence" value="ECO:0007669"/>
    <property type="project" value="UniProtKB-KW"/>
</dbReference>
<evidence type="ECO:0000259" key="4">
    <source>
        <dbReference type="PROSITE" id="PS50054"/>
    </source>
</evidence>
<dbReference type="SUPFAM" id="SSF52799">
    <property type="entry name" value="(Phosphotyrosine protein) phosphatases II"/>
    <property type="match status" value="1"/>
</dbReference>
<dbReference type="InterPro" id="IPR020422">
    <property type="entry name" value="TYR_PHOSPHATASE_DUAL_dom"/>
</dbReference>
<dbReference type="InterPro" id="IPR000340">
    <property type="entry name" value="Dual-sp_phosphatase_cat-dom"/>
</dbReference>
<dbReference type="InterPro" id="IPR051029">
    <property type="entry name" value="mRNA_Capping_Enz/RNA_Phosphat"/>
</dbReference>
<dbReference type="Gene3D" id="3.90.190.10">
    <property type="entry name" value="Protein tyrosine phosphatase superfamily"/>
    <property type="match status" value="1"/>
</dbReference>
<dbReference type="SMART" id="SM00195">
    <property type="entry name" value="DSPc"/>
    <property type="match status" value="1"/>
</dbReference>
<evidence type="ECO:0000256" key="2">
    <source>
        <dbReference type="ARBA" id="ARBA00022912"/>
    </source>
</evidence>
<feature type="region of interest" description="Disordered" evidence="3">
    <location>
        <begin position="178"/>
        <end position="245"/>
    </location>
</feature>
<reference evidence="6 7" key="1">
    <citation type="submission" date="2020-11" db="EMBL/GenBank/DDBJ databases">
        <authorList>
            <person name="Wallbank WR R."/>
            <person name="Pardo Diaz C."/>
            <person name="Kozak K."/>
            <person name="Martin S."/>
            <person name="Jiggins C."/>
            <person name="Moest M."/>
            <person name="Warren A I."/>
            <person name="Generalovic N T."/>
            <person name="Byers J.R.P. K."/>
            <person name="Montejo-Kovacevich G."/>
            <person name="Yen C E."/>
        </authorList>
    </citation>
    <scope>NUCLEOTIDE SEQUENCE [LARGE SCALE GENOMIC DNA]</scope>
</reference>
<dbReference type="Pfam" id="PF00782">
    <property type="entry name" value="DSPc"/>
    <property type="match status" value="1"/>
</dbReference>
<dbReference type="PROSITE" id="PS00383">
    <property type="entry name" value="TYR_PHOSPHATASE_1"/>
    <property type="match status" value="1"/>
</dbReference>
<keyword evidence="1" id="KW-0378">Hydrolase</keyword>
<dbReference type="InterPro" id="IPR016130">
    <property type="entry name" value="Tyr_Pase_AS"/>
</dbReference>
<dbReference type="InterPro" id="IPR000387">
    <property type="entry name" value="Tyr_Pase_dom"/>
</dbReference>
<feature type="compositionally biased region" description="Polar residues" evidence="3">
    <location>
        <begin position="310"/>
        <end position="328"/>
    </location>
</feature>
<feature type="compositionally biased region" description="Basic and acidic residues" evidence="3">
    <location>
        <begin position="187"/>
        <end position="199"/>
    </location>
</feature>
<dbReference type="PANTHER" id="PTHR10367">
    <property type="entry name" value="MRNA-CAPPING ENZYME"/>
    <property type="match status" value="1"/>
</dbReference>
<feature type="region of interest" description="Disordered" evidence="3">
    <location>
        <begin position="278"/>
        <end position="348"/>
    </location>
</feature>